<reference evidence="3 4" key="1">
    <citation type="submission" date="2014-02" db="EMBL/GenBank/DDBJ databases">
        <title>Single nucleus genome sequencing reveals high similarity among nuclei of an endomycorrhizal fungus.</title>
        <authorList>
            <person name="Lin K."/>
            <person name="Geurts R."/>
            <person name="Zhang Z."/>
            <person name="Limpens E."/>
            <person name="Saunders D.G."/>
            <person name="Mu D."/>
            <person name="Pang E."/>
            <person name="Cao H."/>
            <person name="Cha H."/>
            <person name="Lin T."/>
            <person name="Zhou Q."/>
            <person name="Shang Y."/>
            <person name="Li Y."/>
            <person name="Ivanov S."/>
            <person name="Sharma T."/>
            <person name="Velzen R.V."/>
            <person name="Ruijter N.D."/>
            <person name="Aanen D.K."/>
            <person name="Win J."/>
            <person name="Kamoun S."/>
            <person name="Bisseling T."/>
            <person name="Huang S."/>
        </authorList>
    </citation>
    <scope>NUCLEOTIDE SEQUENCE [LARGE SCALE GENOMIC DNA]</scope>
    <source>
        <strain evidence="4">DAOM197198w</strain>
    </source>
</reference>
<proteinExistence type="predicted"/>
<feature type="domain" description="DUF8211" evidence="2">
    <location>
        <begin position="420"/>
        <end position="556"/>
    </location>
</feature>
<protein>
    <recommendedName>
        <fullName evidence="2">DUF8211 domain-containing protein</fullName>
    </recommendedName>
</protein>
<accession>A0A015LUI2</accession>
<dbReference type="OrthoDB" id="10386235at2759"/>
<feature type="compositionally biased region" description="Polar residues" evidence="1">
    <location>
        <begin position="812"/>
        <end position="828"/>
    </location>
</feature>
<evidence type="ECO:0000259" key="2">
    <source>
        <dbReference type="Pfam" id="PF26638"/>
    </source>
</evidence>
<dbReference type="Pfam" id="PF26638">
    <property type="entry name" value="DUF8211"/>
    <property type="match status" value="1"/>
</dbReference>
<dbReference type="EMBL" id="JEMT01026932">
    <property type="protein sequence ID" value="EXX58313.1"/>
    <property type="molecule type" value="Genomic_DNA"/>
</dbReference>
<evidence type="ECO:0000313" key="3">
    <source>
        <dbReference type="EMBL" id="EXX58313.1"/>
    </source>
</evidence>
<gene>
    <name evidence="3" type="ORF">RirG_199170</name>
</gene>
<dbReference type="Proteomes" id="UP000022910">
    <property type="component" value="Unassembled WGS sequence"/>
</dbReference>
<feature type="region of interest" description="Disordered" evidence="1">
    <location>
        <begin position="805"/>
        <end position="828"/>
    </location>
</feature>
<dbReference type="AlphaFoldDB" id="A0A015LUI2"/>
<evidence type="ECO:0000256" key="1">
    <source>
        <dbReference type="SAM" id="MobiDB-lite"/>
    </source>
</evidence>
<comment type="caution">
    <text evidence="3">The sequence shown here is derived from an EMBL/GenBank/DDBJ whole genome shotgun (WGS) entry which is preliminary data.</text>
</comment>
<dbReference type="HOGENOM" id="CLU_017869_3_0_1"/>
<evidence type="ECO:0000313" key="4">
    <source>
        <dbReference type="Proteomes" id="UP000022910"/>
    </source>
</evidence>
<dbReference type="InterPro" id="IPR058524">
    <property type="entry name" value="DUF8211"/>
</dbReference>
<sequence>MSSTPSIEIDWSSTSQRSYVQLGDFTPPDNNSADILYNTERPALLSAKDILSLDIDDIYPYTYSTLHFEDNKTEYIYDDEVYFQQLLQANLNAEIEVISVLKNDKPFVDDTPLTPIQEINPMPPLDTAPLSDNLPIVENINPIPPLDTVPLLENLPIVENINPIPPLDTAPLSENLPIVENINPIPPLDTAPPSEKLPIVGKKNTLLVSLKKFHVTTPKRSGYNKIYEIRRSRSFFFELADHNQNTNEIHLKIHTNDYHMKTKPISYNNTSSFPNDKYQISCILTHFFTSQRVIPRRIQDKYFNFLRNKLLDRIKIIRSRVTSTSNRNYSTKTFFNFTYKKRRFHFGIYIPCPYINNREHFHNDTPCSIPTPFVMSHNRRSCVMHQHTFSQLHCFKNIKKKHESKSDDIPTDFFNDKSSHANLLYYRWLNGKSKRITSRRLGILYNSNIHARDPSTTFNKGKRHMYRKCLAKFEHSWSPNLRTQKQQDIRFKRSCRRVFNKMRLPPNHKVTNQDYLATARRHHFLFMKSQKIKAPIRHLSYKQCDSIPNANDYLFLVPYFATDFNHKQQIMTKLTQASSSTGPSAPPENYNPISDVFIPKKYHDIIPKDPIFVNDRYVVPGSREWFTYMYNVDESYYPSESSTSRYNAKGKYIARTPIYRSGVVENYVPSYIVEKSQLRRMEKLKEDALTKEAAYHGTTFKHYNARVNTIKSLTDASFHFHERTPSYLARRLENHNSGFSNTTLDKNHNKGLKKNNLRTQGAIRFPTHHYIDVSDDTAEVEYRPNKRDNINNENHYFSFQDHNMKRLRPSPDITNDSLVPGPSSSKTV</sequence>
<keyword evidence="4" id="KW-1185">Reference proteome</keyword>
<name>A0A015LUI2_RHIIW</name>
<organism evidence="3 4">
    <name type="scientific">Rhizophagus irregularis (strain DAOM 197198w)</name>
    <name type="common">Glomus intraradices</name>
    <dbReference type="NCBI Taxonomy" id="1432141"/>
    <lineage>
        <taxon>Eukaryota</taxon>
        <taxon>Fungi</taxon>
        <taxon>Fungi incertae sedis</taxon>
        <taxon>Mucoromycota</taxon>
        <taxon>Glomeromycotina</taxon>
        <taxon>Glomeromycetes</taxon>
        <taxon>Glomerales</taxon>
        <taxon>Glomeraceae</taxon>
        <taxon>Rhizophagus</taxon>
    </lineage>
</organism>